<comment type="cofactor">
    <cofactor evidence="1">
        <name>Fe(2+)</name>
        <dbReference type="ChEBI" id="CHEBI:29033"/>
    </cofactor>
</comment>
<evidence type="ECO:0000256" key="1">
    <source>
        <dbReference type="ARBA" id="ARBA00001954"/>
    </source>
</evidence>
<dbReference type="GO" id="GO:0035516">
    <property type="term" value="F:broad specificity oxidative DNA demethylase activity"/>
    <property type="evidence" value="ECO:0007669"/>
    <property type="project" value="TreeGrafter"/>
</dbReference>
<organism evidence="2 3">
    <name type="scientific">Cylindrotheca closterium</name>
    <dbReference type="NCBI Taxonomy" id="2856"/>
    <lineage>
        <taxon>Eukaryota</taxon>
        <taxon>Sar</taxon>
        <taxon>Stramenopiles</taxon>
        <taxon>Ochrophyta</taxon>
        <taxon>Bacillariophyta</taxon>
        <taxon>Bacillariophyceae</taxon>
        <taxon>Bacillariophycidae</taxon>
        <taxon>Bacillariales</taxon>
        <taxon>Bacillariaceae</taxon>
        <taxon>Cylindrotheca</taxon>
    </lineage>
</organism>
<name>A0AAD2CL22_9STRA</name>
<dbReference type="GO" id="GO:0035513">
    <property type="term" value="P:oxidative RNA demethylation"/>
    <property type="evidence" value="ECO:0007669"/>
    <property type="project" value="TreeGrafter"/>
</dbReference>
<dbReference type="InterPro" id="IPR004574">
    <property type="entry name" value="Alkb"/>
</dbReference>
<accession>A0AAD2CL22</accession>
<protein>
    <submittedName>
        <fullName evidence="2">Uncharacterized protein</fullName>
    </submittedName>
</protein>
<comment type="caution">
    <text evidence="2">The sequence shown here is derived from an EMBL/GenBank/DDBJ whole genome shotgun (WGS) entry which is preliminary data.</text>
</comment>
<dbReference type="GO" id="GO:0005737">
    <property type="term" value="C:cytoplasm"/>
    <property type="evidence" value="ECO:0007669"/>
    <property type="project" value="TreeGrafter"/>
</dbReference>
<dbReference type="GO" id="GO:0035515">
    <property type="term" value="F:oxidative RNA demethylase activity"/>
    <property type="evidence" value="ECO:0007669"/>
    <property type="project" value="TreeGrafter"/>
</dbReference>
<gene>
    <name evidence="2" type="ORF">CYCCA115_LOCUS5088</name>
</gene>
<dbReference type="Proteomes" id="UP001295423">
    <property type="component" value="Unassembled WGS sequence"/>
</dbReference>
<dbReference type="EMBL" id="CAKOGP040000557">
    <property type="protein sequence ID" value="CAJ1936231.1"/>
    <property type="molecule type" value="Genomic_DNA"/>
</dbReference>
<dbReference type="AlphaFoldDB" id="A0AAD2CL22"/>
<proteinExistence type="predicted"/>
<evidence type="ECO:0000313" key="2">
    <source>
        <dbReference type="EMBL" id="CAJ1936231.1"/>
    </source>
</evidence>
<sequence>MSRQGNEATGIVSAFKQAQIRHRRQGKNPCRTDDLPGVVDFGLGADDRIIRLQIPERLRHREGLYEGPIYGLKGFPGFLFAPQALSEELQTAIAFKCVTVFCESPHRTNIDLCPPKQSEFRNLDESMWELWKKSEDEKEGNIGWKKGSKRRKLQQTSQKSYRSFKKLSWATMGYHYDW</sequence>
<reference evidence="2" key="1">
    <citation type="submission" date="2023-08" db="EMBL/GenBank/DDBJ databases">
        <authorList>
            <person name="Audoor S."/>
            <person name="Bilcke G."/>
        </authorList>
    </citation>
    <scope>NUCLEOTIDE SEQUENCE</scope>
</reference>
<evidence type="ECO:0000313" key="3">
    <source>
        <dbReference type="Proteomes" id="UP001295423"/>
    </source>
</evidence>
<dbReference type="PANTHER" id="PTHR16557:SF2">
    <property type="entry name" value="NUCLEIC ACID DIOXYGENASE ALKBH1"/>
    <property type="match status" value="1"/>
</dbReference>
<dbReference type="PANTHER" id="PTHR16557">
    <property type="entry name" value="ALKYLATED DNA REPAIR PROTEIN ALKB-RELATED"/>
    <property type="match status" value="1"/>
</dbReference>
<dbReference type="GO" id="GO:0008198">
    <property type="term" value="F:ferrous iron binding"/>
    <property type="evidence" value="ECO:0007669"/>
    <property type="project" value="TreeGrafter"/>
</dbReference>
<keyword evidence="3" id="KW-1185">Reference proteome</keyword>